<dbReference type="OMA" id="NEFATDQ"/>
<evidence type="ECO:0000313" key="4">
    <source>
        <dbReference type="Ensembl" id="ENSSPUP00000012285.1"/>
    </source>
</evidence>
<feature type="domain" description="Beta/gamma crystallin 'Greek key'" evidence="3">
    <location>
        <begin position="99"/>
        <end position="140"/>
    </location>
</feature>
<dbReference type="CDD" id="cd23463">
    <property type="entry name" value="beta-trefoil_Ricin_vlAKAP"/>
    <property type="match status" value="1"/>
</dbReference>
<dbReference type="InterPro" id="IPR000772">
    <property type="entry name" value="Ricin_B_lectin"/>
</dbReference>
<reference evidence="4" key="2">
    <citation type="submission" date="2025-09" db="UniProtKB">
        <authorList>
            <consortium name="Ensembl"/>
        </authorList>
    </citation>
    <scope>IDENTIFICATION</scope>
</reference>
<sequence length="276" mass="31363">MPCSFKVLRGCWLLYYQGEMADNQCLLEEGLYTDLTSCGFPTATIKFLKPVEYVFAEPSVSLFALEFCEGRELHFQDAVGSILNMDLHFYTKSVWVRSGLWIAYEGGNFLGKQILLEPSEISNWTEFSGWKVIGSLRPIKQPAVFLRIKNRAQDKYLTVTGNLTDARATSVCISPYNGKHDQIWHYSQGLFESKVNGACLDVIGGRDVPGAKVALWAKHGKERQKWKVNKDGTISSYLDDNLVLDIKGGNYYDRNYIIVNQIQKGKHAQKWEIEIL</sequence>
<dbReference type="InterPro" id="IPR011024">
    <property type="entry name" value="G_crystallin-like"/>
</dbReference>
<dbReference type="SUPFAM" id="SSF49695">
    <property type="entry name" value="gamma-Crystallin-like"/>
    <property type="match status" value="1"/>
</dbReference>
<keyword evidence="5" id="KW-1185">Reference proteome</keyword>
<evidence type="ECO:0000256" key="2">
    <source>
        <dbReference type="ARBA" id="ARBA00022737"/>
    </source>
</evidence>
<dbReference type="SMART" id="SM00458">
    <property type="entry name" value="RICIN"/>
    <property type="match status" value="1"/>
</dbReference>
<dbReference type="GO" id="GO:0007601">
    <property type="term" value="P:visual perception"/>
    <property type="evidence" value="ECO:0007669"/>
    <property type="project" value="TreeGrafter"/>
</dbReference>
<dbReference type="GO" id="GO:0005212">
    <property type="term" value="F:structural constituent of eye lens"/>
    <property type="evidence" value="ECO:0007669"/>
    <property type="project" value="TreeGrafter"/>
</dbReference>
<keyword evidence="2" id="KW-0677">Repeat</keyword>
<dbReference type="GeneTree" id="ENSGT00940000160816"/>
<dbReference type="Pfam" id="PF00030">
    <property type="entry name" value="Crystall"/>
    <property type="match status" value="2"/>
</dbReference>
<evidence type="ECO:0000259" key="3">
    <source>
        <dbReference type="PROSITE" id="PS50915"/>
    </source>
</evidence>
<dbReference type="PROSITE" id="PS50915">
    <property type="entry name" value="CRYSTALLIN_BETA_GAMMA"/>
    <property type="match status" value="1"/>
</dbReference>
<reference evidence="4" key="1">
    <citation type="submission" date="2025-08" db="UniProtKB">
        <authorList>
            <consortium name="Ensembl"/>
        </authorList>
    </citation>
    <scope>IDENTIFICATION</scope>
</reference>
<dbReference type="PANTHER" id="PTHR11818">
    <property type="entry name" value="BETA/GAMMA CRYSTALLIN"/>
    <property type="match status" value="1"/>
</dbReference>
<dbReference type="InterPro" id="IPR001064">
    <property type="entry name" value="Beta/gamma_crystallin"/>
</dbReference>
<proteinExistence type="inferred from homology"/>
<dbReference type="SUPFAM" id="SSF50370">
    <property type="entry name" value="Ricin B-like lectins"/>
    <property type="match status" value="1"/>
</dbReference>
<accession>A0A8D0H0B5</accession>
<name>A0A8D0H0B5_SPHPU</name>
<dbReference type="FunFam" id="2.60.20.10:FF:000006">
    <property type="entry name" value="Very large A-kinase anchor protein"/>
    <property type="match status" value="1"/>
</dbReference>
<dbReference type="InterPro" id="IPR035992">
    <property type="entry name" value="Ricin_B-like_lectins"/>
</dbReference>
<dbReference type="Proteomes" id="UP000694392">
    <property type="component" value="Unplaced"/>
</dbReference>
<dbReference type="FunFam" id="2.80.10.50:FF:000038">
    <property type="entry name" value="very large A-kinase anchor protein isoform X1"/>
    <property type="match status" value="1"/>
</dbReference>
<dbReference type="SMART" id="SM00247">
    <property type="entry name" value="XTALbg"/>
    <property type="match status" value="1"/>
</dbReference>
<dbReference type="Ensembl" id="ENSSPUT00000013097.1">
    <property type="protein sequence ID" value="ENSSPUP00000012285.1"/>
    <property type="gene ID" value="ENSSPUG00000009440.1"/>
</dbReference>
<evidence type="ECO:0000256" key="1">
    <source>
        <dbReference type="ARBA" id="ARBA00009646"/>
    </source>
</evidence>
<dbReference type="Gene3D" id="2.60.20.10">
    <property type="entry name" value="Crystallins"/>
    <property type="match status" value="2"/>
</dbReference>
<dbReference type="Gene3D" id="2.80.10.50">
    <property type="match status" value="1"/>
</dbReference>
<dbReference type="InterPro" id="IPR050252">
    <property type="entry name" value="Beta/Gamma-Crystallin"/>
</dbReference>
<comment type="similarity">
    <text evidence="1">Belongs to the beta/gamma-crystallin family.</text>
</comment>
<dbReference type="AlphaFoldDB" id="A0A8D0H0B5"/>
<dbReference type="Pfam" id="PF00652">
    <property type="entry name" value="Ricin_B_lectin"/>
    <property type="match status" value="1"/>
</dbReference>
<dbReference type="GO" id="GO:0002088">
    <property type="term" value="P:lens development in camera-type eye"/>
    <property type="evidence" value="ECO:0007669"/>
    <property type="project" value="TreeGrafter"/>
</dbReference>
<dbReference type="PANTHER" id="PTHR11818:SF38">
    <property type="entry name" value="VERY LARGE A-KINASE ANCHOR PROTEIN"/>
    <property type="match status" value="1"/>
</dbReference>
<organism evidence="4 5">
    <name type="scientific">Sphenodon punctatus</name>
    <name type="common">Tuatara</name>
    <name type="synonym">Hatteria punctata</name>
    <dbReference type="NCBI Taxonomy" id="8508"/>
    <lineage>
        <taxon>Eukaryota</taxon>
        <taxon>Metazoa</taxon>
        <taxon>Chordata</taxon>
        <taxon>Craniata</taxon>
        <taxon>Vertebrata</taxon>
        <taxon>Euteleostomi</taxon>
        <taxon>Lepidosauria</taxon>
        <taxon>Sphenodontia</taxon>
        <taxon>Sphenodontidae</taxon>
        <taxon>Sphenodon</taxon>
    </lineage>
</organism>
<dbReference type="PROSITE" id="PS50231">
    <property type="entry name" value="RICIN_B_LECTIN"/>
    <property type="match status" value="1"/>
</dbReference>
<evidence type="ECO:0000313" key="5">
    <source>
        <dbReference type="Proteomes" id="UP000694392"/>
    </source>
</evidence>
<protein>
    <recommendedName>
        <fullName evidence="3">Beta/gamma crystallin 'Greek key' domain-containing protein</fullName>
    </recommendedName>
</protein>